<dbReference type="SUPFAM" id="SSF56235">
    <property type="entry name" value="N-terminal nucleophile aminohydrolases (Ntn hydrolases)"/>
    <property type="match status" value="1"/>
</dbReference>
<dbReference type="InterPro" id="IPR029055">
    <property type="entry name" value="Ntn_hydrolases_N"/>
</dbReference>
<dbReference type="InterPro" id="IPR006426">
    <property type="entry name" value="Asn_synth_AEB"/>
</dbReference>
<dbReference type="PIRSF" id="PIRSF001589">
    <property type="entry name" value="Asn_synthetase_glu-h"/>
    <property type="match status" value="1"/>
</dbReference>
<protein>
    <recommendedName>
        <fullName evidence="5">Glutamine amidotransferase type-2 domain-containing protein</fullName>
    </recommendedName>
</protein>
<dbReference type="EMBL" id="LAZR01000002">
    <property type="protein sequence ID" value="KKO11864.1"/>
    <property type="molecule type" value="Genomic_DNA"/>
</dbReference>
<keyword evidence="3" id="KW-0067">ATP-binding</keyword>
<reference evidence="6" key="1">
    <citation type="journal article" date="2015" name="Nature">
        <title>Complex archaea that bridge the gap between prokaryotes and eukaryotes.</title>
        <authorList>
            <person name="Spang A."/>
            <person name="Saw J.H."/>
            <person name="Jorgensen S.L."/>
            <person name="Zaremba-Niedzwiedzka K."/>
            <person name="Martijn J."/>
            <person name="Lind A.E."/>
            <person name="van Eijk R."/>
            <person name="Schleper C."/>
            <person name="Guy L."/>
            <person name="Ettema T.J."/>
        </authorList>
    </citation>
    <scope>NUCLEOTIDE SEQUENCE</scope>
</reference>
<gene>
    <name evidence="6" type="ORF">LCGC14_0013680</name>
</gene>
<dbReference type="Pfam" id="PF00733">
    <property type="entry name" value="Asn_synthase"/>
    <property type="match status" value="1"/>
</dbReference>
<dbReference type="GO" id="GO:0005829">
    <property type="term" value="C:cytosol"/>
    <property type="evidence" value="ECO:0007669"/>
    <property type="project" value="TreeGrafter"/>
</dbReference>
<comment type="similarity">
    <text evidence="1">Belongs to the asparagine synthetase family.</text>
</comment>
<dbReference type="NCBIfam" id="TIGR01536">
    <property type="entry name" value="asn_synth_AEB"/>
    <property type="match status" value="1"/>
</dbReference>
<dbReference type="SUPFAM" id="SSF52402">
    <property type="entry name" value="Adenine nucleotide alpha hydrolases-like"/>
    <property type="match status" value="1"/>
</dbReference>
<dbReference type="InterPro" id="IPR001962">
    <property type="entry name" value="Asn_synthase"/>
</dbReference>
<dbReference type="InterPro" id="IPR033738">
    <property type="entry name" value="AsnB_N"/>
</dbReference>
<dbReference type="Gene3D" id="3.60.20.10">
    <property type="entry name" value="Glutamine Phosphoribosylpyrophosphate, subunit 1, domain 1"/>
    <property type="match status" value="1"/>
</dbReference>
<dbReference type="InterPro" id="IPR017932">
    <property type="entry name" value="GATase_2_dom"/>
</dbReference>
<dbReference type="AlphaFoldDB" id="A0A0F9Z3Y9"/>
<evidence type="ECO:0000256" key="4">
    <source>
        <dbReference type="ARBA" id="ARBA00022962"/>
    </source>
</evidence>
<dbReference type="CDD" id="cd01991">
    <property type="entry name" value="Asn_synthase_B_C"/>
    <property type="match status" value="1"/>
</dbReference>
<dbReference type="GO" id="GO:0004066">
    <property type="term" value="F:asparagine synthase (glutamine-hydrolyzing) activity"/>
    <property type="evidence" value="ECO:0007669"/>
    <property type="project" value="InterPro"/>
</dbReference>
<sequence length="650" mass="73190">MCGITGFFNAAGFDPSLAESTIIAMRDRLGHRGPDDAGIWLDGDAGIALGHRRLSILDLSALGHQPMVSTTGRYVIAFNGEIYNHQEMRSEIDGLNFGHWRGTSDTETLLATIELLGLEEALKKAAGMFALALWDRQERSLSLARDRMGEKPLYYGWQQGTLLFGSELKALRRHPSFENDIERDVLTLYLTHGYIPAPWSIWRGVRKLLPGTWVSFDAKNRDTLPEPTSYWSLSQAIIRGQSEPFVGSDIDAIDALERQLSVAISGQSIADVPLGAFLSGGIDSSTVVALMQSQSARPVKTFTIGFDAAGYNEAEHAKAIAKHLGTEHTELYVRSEQARDVIPRLTNIYDEPFGDSSGIPTYLVSRMAREHVTVSLSGDGGDELFGGYGRYFNQKAENLWRSCRRIPRVMQPTTAAALRSSLPRFIDRCSQQFTNAMGLPIRKSVAARCCLAASLIESETQNAYYRTMISQWNTPPVLQHSPKLKYGYSDDQVNCIPESVQRMMAIDSVTYLPDDILVKVDRAAMSVSLETRVPLLDHRVIELAWSLPYDMKVRDVHGKWLLRQVLYRHIPRELIDRPKKGFGVPVDLWLRGPLREWAEELLNPQRLRDQGYLDVKAVRSRWDQHINGSNNWKDSLWLVLMWQAWLENNG</sequence>
<dbReference type="CDD" id="cd00712">
    <property type="entry name" value="AsnB"/>
    <property type="match status" value="1"/>
</dbReference>
<comment type="caution">
    <text evidence="6">The sequence shown here is derived from an EMBL/GenBank/DDBJ whole genome shotgun (WGS) entry which is preliminary data.</text>
</comment>
<keyword evidence="2" id="KW-0547">Nucleotide-binding</keyword>
<accession>A0A0F9Z3Y9</accession>
<evidence type="ECO:0000313" key="6">
    <source>
        <dbReference type="EMBL" id="KKO11864.1"/>
    </source>
</evidence>
<dbReference type="GO" id="GO:0006529">
    <property type="term" value="P:asparagine biosynthetic process"/>
    <property type="evidence" value="ECO:0007669"/>
    <property type="project" value="InterPro"/>
</dbReference>
<dbReference type="PROSITE" id="PS51278">
    <property type="entry name" value="GATASE_TYPE_2"/>
    <property type="match status" value="1"/>
</dbReference>
<evidence type="ECO:0000256" key="3">
    <source>
        <dbReference type="ARBA" id="ARBA00022840"/>
    </source>
</evidence>
<dbReference type="InterPro" id="IPR014729">
    <property type="entry name" value="Rossmann-like_a/b/a_fold"/>
</dbReference>
<organism evidence="6">
    <name type="scientific">marine sediment metagenome</name>
    <dbReference type="NCBI Taxonomy" id="412755"/>
    <lineage>
        <taxon>unclassified sequences</taxon>
        <taxon>metagenomes</taxon>
        <taxon>ecological metagenomes</taxon>
    </lineage>
</organism>
<evidence type="ECO:0000256" key="2">
    <source>
        <dbReference type="ARBA" id="ARBA00022741"/>
    </source>
</evidence>
<evidence type="ECO:0000259" key="5">
    <source>
        <dbReference type="PROSITE" id="PS51278"/>
    </source>
</evidence>
<feature type="domain" description="Glutamine amidotransferase type-2" evidence="5">
    <location>
        <begin position="2"/>
        <end position="219"/>
    </location>
</feature>
<dbReference type="Pfam" id="PF13522">
    <property type="entry name" value="GATase_6"/>
    <property type="match status" value="1"/>
</dbReference>
<dbReference type="PANTHER" id="PTHR43284">
    <property type="entry name" value="ASPARAGINE SYNTHETASE (GLUTAMINE-HYDROLYZING)"/>
    <property type="match status" value="1"/>
</dbReference>
<evidence type="ECO:0000256" key="1">
    <source>
        <dbReference type="ARBA" id="ARBA00005752"/>
    </source>
</evidence>
<dbReference type="InterPro" id="IPR051786">
    <property type="entry name" value="ASN_synthetase/amidase"/>
</dbReference>
<proteinExistence type="inferred from homology"/>
<dbReference type="Gene3D" id="3.40.50.620">
    <property type="entry name" value="HUPs"/>
    <property type="match status" value="2"/>
</dbReference>
<dbReference type="GO" id="GO:0005524">
    <property type="term" value="F:ATP binding"/>
    <property type="evidence" value="ECO:0007669"/>
    <property type="project" value="UniProtKB-KW"/>
</dbReference>
<keyword evidence="4" id="KW-0315">Glutamine amidotransferase</keyword>
<dbReference type="PANTHER" id="PTHR43284:SF1">
    <property type="entry name" value="ASPARAGINE SYNTHETASE"/>
    <property type="match status" value="1"/>
</dbReference>
<name>A0A0F9Z3Y9_9ZZZZ</name>